<evidence type="ECO:0000256" key="2">
    <source>
        <dbReference type="ARBA" id="ARBA00023125"/>
    </source>
</evidence>
<dbReference type="PANTHER" id="PTHR46797">
    <property type="entry name" value="HTH-TYPE TRANSCRIPTIONAL REGULATOR"/>
    <property type="match status" value="1"/>
</dbReference>
<keyword evidence="2" id="KW-0238">DNA-binding</keyword>
<sequence length="190" mass="21173">MRAPIGLRIRNYRKIKALSQSGLARSVQISPSYLNLIEANKRHVGGSLLHRIAQKLEVEIHDLTGESEQRLINELMEAFADPVLASQNLNAQDAHIIVAQIPKIAKALHRVYRGYLDVNAAANAISNRLQSDPLFSQLLHQMLSQITAIRSGAEILRDVKSIPTEQREGFYNSIFDESRALSDVARSLIA</sequence>
<feature type="non-terminal residue" evidence="5">
    <location>
        <position position="190"/>
    </location>
</feature>
<feature type="domain" description="HTH cro/C1-type" evidence="4">
    <location>
        <begin position="9"/>
        <end position="63"/>
    </location>
</feature>
<name>A0A3B0TQD7_9ZZZZ</name>
<protein>
    <recommendedName>
        <fullName evidence="4">HTH cro/C1-type domain-containing protein</fullName>
    </recommendedName>
</protein>
<dbReference type="InterPro" id="IPR001387">
    <property type="entry name" value="Cro/C1-type_HTH"/>
</dbReference>
<dbReference type="SUPFAM" id="SSF47413">
    <property type="entry name" value="lambda repressor-like DNA-binding domains"/>
    <property type="match status" value="1"/>
</dbReference>
<dbReference type="Gene3D" id="1.10.260.40">
    <property type="entry name" value="lambda repressor-like DNA-binding domains"/>
    <property type="match status" value="1"/>
</dbReference>
<dbReference type="InterPro" id="IPR010982">
    <property type="entry name" value="Lambda_DNA-bd_dom_sf"/>
</dbReference>
<dbReference type="GO" id="GO:0005829">
    <property type="term" value="C:cytosol"/>
    <property type="evidence" value="ECO:0007669"/>
    <property type="project" value="TreeGrafter"/>
</dbReference>
<dbReference type="GO" id="GO:0003700">
    <property type="term" value="F:DNA-binding transcription factor activity"/>
    <property type="evidence" value="ECO:0007669"/>
    <property type="project" value="TreeGrafter"/>
</dbReference>
<proteinExistence type="predicted"/>
<evidence type="ECO:0000256" key="1">
    <source>
        <dbReference type="ARBA" id="ARBA00023015"/>
    </source>
</evidence>
<evidence type="ECO:0000313" key="5">
    <source>
        <dbReference type="EMBL" id="VAW20845.1"/>
    </source>
</evidence>
<dbReference type="InterPro" id="IPR050807">
    <property type="entry name" value="TransReg_Diox_bact_type"/>
</dbReference>
<evidence type="ECO:0000256" key="3">
    <source>
        <dbReference type="ARBA" id="ARBA00023163"/>
    </source>
</evidence>
<gene>
    <name evidence="5" type="ORF">MNBD_ALPHA11-1558</name>
</gene>
<keyword evidence="1" id="KW-0805">Transcription regulation</keyword>
<dbReference type="GO" id="GO:0003677">
    <property type="term" value="F:DNA binding"/>
    <property type="evidence" value="ECO:0007669"/>
    <property type="project" value="UniProtKB-KW"/>
</dbReference>
<organism evidence="5">
    <name type="scientific">hydrothermal vent metagenome</name>
    <dbReference type="NCBI Taxonomy" id="652676"/>
    <lineage>
        <taxon>unclassified sequences</taxon>
        <taxon>metagenomes</taxon>
        <taxon>ecological metagenomes</taxon>
    </lineage>
</organism>
<reference evidence="5" key="1">
    <citation type="submission" date="2018-06" db="EMBL/GenBank/DDBJ databases">
        <authorList>
            <person name="Zhirakovskaya E."/>
        </authorList>
    </citation>
    <scope>NUCLEOTIDE SEQUENCE</scope>
</reference>
<dbReference type="AlphaFoldDB" id="A0A3B0TQD7"/>
<dbReference type="EMBL" id="UOEQ01000305">
    <property type="protein sequence ID" value="VAW20845.1"/>
    <property type="molecule type" value="Genomic_DNA"/>
</dbReference>
<dbReference type="SMART" id="SM00530">
    <property type="entry name" value="HTH_XRE"/>
    <property type="match status" value="1"/>
</dbReference>
<dbReference type="CDD" id="cd00093">
    <property type="entry name" value="HTH_XRE"/>
    <property type="match status" value="1"/>
</dbReference>
<keyword evidence="3" id="KW-0804">Transcription</keyword>
<evidence type="ECO:0000259" key="4">
    <source>
        <dbReference type="PROSITE" id="PS50943"/>
    </source>
</evidence>
<dbReference type="PANTHER" id="PTHR46797:SF23">
    <property type="entry name" value="HTH-TYPE TRANSCRIPTIONAL REGULATOR SUTR"/>
    <property type="match status" value="1"/>
</dbReference>
<dbReference type="Pfam" id="PF01381">
    <property type="entry name" value="HTH_3"/>
    <property type="match status" value="1"/>
</dbReference>
<dbReference type="PROSITE" id="PS50943">
    <property type="entry name" value="HTH_CROC1"/>
    <property type="match status" value="1"/>
</dbReference>
<accession>A0A3B0TQD7</accession>